<evidence type="ECO:0008006" key="4">
    <source>
        <dbReference type="Google" id="ProtNLM"/>
    </source>
</evidence>
<evidence type="ECO:0000256" key="1">
    <source>
        <dbReference type="SAM" id="MobiDB-lite"/>
    </source>
</evidence>
<dbReference type="Proteomes" id="UP001216595">
    <property type="component" value="Unassembled WGS sequence"/>
</dbReference>
<feature type="compositionally biased region" description="Acidic residues" evidence="1">
    <location>
        <begin position="24"/>
        <end position="38"/>
    </location>
</feature>
<organism evidence="2 3">
    <name type="scientific">Asticcacaulis currens</name>
    <dbReference type="NCBI Taxonomy" id="2984210"/>
    <lineage>
        <taxon>Bacteria</taxon>
        <taxon>Pseudomonadati</taxon>
        <taxon>Pseudomonadota</taxon>
        <taxon>Alphaproteobacteria</taxon>
        <taxon>Caulobacterales</taxon>
        <taxon>Caulobacteraceae</taxon>
        <taxon>Asticcacaulis</taxon>
    </lineage>
</organism>
<sequence length="101" mass="10914">MMQQTQIPADTDPANAIGQAAEVTPDEADINGEEDLTNDDIVKDDGLGEDDTEDEGLEEDEDGLTPLDKDTGQDLDADALTGQDDDREYDVRETIDKTTGL</sequence>
<evidence type="ECO:0000313" key="2">
    <source>
        <dbReference type="EMBL" id="MDC7693045.1"/>
    </source>
</evidence>
<feature type="compositionally biased region" description="Acidic residues" evidence="1">
    <location>
        <begin position="73"/>
        <end position="88"/>
    </location>
</feature>
<accession>A0ABT5IA34</accession>
<name>A0ABT5IA34_9CAUL</name>
<dbReference type="RefSeq" id="WP_272739814.1">
    <property type="nucleotide sequence ID" value="NZ_JAQQKW010000001.1"/>
</dbReference>
<feature type="region of interest" description="Disordered" evidence="1">
    <location>
        <begin position="1"/>
        <end position="101"/>
    </location>
</feature>
<keyword evidence="3" id="KW-1185">Reference proteome</keyword>
<comment type="caution">
    <text evidence="2">The sequence shown here is derived from an EMBL/GenBank/DDBJ whole genome shotgun (WGS) entry which is preliminary data.</text>
</comment>
<feature type="compositionally biased region" description="Basic and acidic residues" evidence="1">
    <location>
        <begin position="89"/>
        <end position="101"/>
    </location>
</feature>
<protein>
    <recommendedName>
        <fullName evidence="4">DNA primase</fullName>
    </recommendedName>
</protein>
<proteinExistence type="predicted"/>
<evidence type="ECO:0000313" key="3">
    <source>
        <dbReference type="Proteomes" id="UP001216595"/>
    </source>
</evidence>
<feature type="compositionally biased region" description="Acidic residues" evidence="1">
    <location>
        <begin position="47"/>
        <end position="63"/>
    </location>
</feature>
<dbReference type="EMBL" id="JAQQKW010000001">
    <property type="protein sequence ID" value="MDC7693045.1"/>
    <property type="molecule type" value="Genomic_DNA"/>
</dbReference>
<gene>
    <name evidence="2" type="ORF">PQU94_01980</name>
</gene>
<reference evidence="2 3" key="1">
    <citation type="submission" date="2023-01" db="EMBL/GenBank/DDBJ databases">
        <title>Novel species of the genus Asticcacaulis isolated from rivers.</title>
        <authorList>
            <person name="Lu H."/>
        </authorList>
    </citation>
    <scope>NUCLEOTIDE SEQUENCE [LARGE SCALE GENOMIC DNA]</scope>
    <source>
        <strain evidence="2 3">DXS10W</strain>
    </source>
</reference>